<keyword evidence="2" id="KW-1185">Reference proteome</keyword>
<protein>
    <recommendedName>
        <fullName evidence="3">Arrestin-like N-terminal domain-containing protein</fullName>
    </recommendedName>
</protein>
<dbReference type="Proteomes" id="UP001383192">
    <property type="component" value="Unassembled WGS sequence"/>
</dbReference>
<organism evidence="1 2">
    <name type="scientific">Paramarasmius palmivorus</name>
    <dbReference type="NCBI Taxonomy" id="297713"/>
    <lineage>
        <taxon>Eukaryota</taxon>
        <taxon>Fungi</taxon>
        <taxon>Dikarya</taxon>
        <taxon>Basidiomycota</taxon>
        <taxon>Agaricomycotina</taxon>
        <taxon>Agaricomycetes</taxon>
        <taxon>Agaricomycetidae</taxon>
        <taxon>Agaricales</taxon>
        <taxon>Marasmiineae</taxon>
        <taxon>Marasmiaceae</taxon>
        <taxon>Paramarasmius</taxon>
    </lineage>
</organism>
<evidence type="ECO:0000313" key="1">
    <source>
        <dbReference type="EMBL" id="KAK7033994.1"/>
    </source>
</evidence>
<evidence type="ECO:0000313" key="2">
    <source>
        <dbReference type="Proteomes" id="UP001383192"/>
    </source>
</evidence>
<reference evidence="1 2" key="1">
    <citation type="submission" date="2024-01" db="EMBL/GenBank/DDBJ databases">
        <title>A draft genome for a cacao thread blight-causing isolate of Paramarasmius palmivorus.</title>
        <authorList>
            <person name="Baruah I.K."/>
            <person name="Bukari Y."/>
            <person name="Amoako-Attah I."/>
            <person name="Meinhardt L.W."/>
            <person name="Bailey B.A."/>
            <person name="Cohen S.P."/>
        </authorList>
    </citation>
    <scope>NUCLEOTIDE SEQUENCE [LARGE SCALE GENOMIC DNA]</scope>
    <source>
        <strain evidence="1 2">GH-12</strain>
    </source>
</reference>
<accession>A0AAW0C3W3</accession>
<comment type="caution">
    <text evidence="1">The sequence shown here is derived from an EMBL/GenBank/DDBJ whole genome shotgun (WGS) entry which is preliminary data.</text>
</comment>
<name>A0AAW0C3W3_9AGAR</name>
<sequence length="541" mass="60258">MSVSIEIVPTTSSVDMYGKPDTNSAYSLSGHVTITLSPPSSIFERSRKPKLLLQSLELTFEGQSEVYGPTIGYCPTRLCYLTQELAPKEALLLADDRQEESDEPCQWNVVFNMNIPGWLPATTSVGTEGFGVKYALYATAKFWNAESRRDSSWSLSSLYSVIYSPERSVDAEKSILVRRFVAAPCASNEVVDVHNTTFYVNPQVNPPDEGSSAPHIPIEIWDKIQILATVPDYANFEDDHLPFTLRIRTKGLAAEECKKLQFLGFSVNVLQKEKYRERVPEEYKARYPFPPHLQQPPFLPLRHAHRLSYIYDSLYIPLPEGDGVDSRVFSLLSTASNGKYETIDDTRVFYNDAGSEAASWYTLRCSIPLAHASEDAPSSDWAGNGTMHATYSSPLLSIRHQVSVKITLQYDLPDSDDSAQEAFMFSVPVRFEHVAPRLPLPHISPLFTIDSIPLTGFEDISLLLVTPSDYTPMLPAYSTLFDINGDRKIDPTPLPLYSPPGEPSPSFCEEVLAYANNSADVEKVCDLPHGRASCDLDGQEA</sequence>
<evidence type="ECO:0008006" key="3">
    <source>
        <dbReference type="Google" id="ProtNLM"/>
    </source>
</evidence>
<gene>
    <name evidence="1" type="ORF">VNI00_012424</name>
</gene>
<proteinExistence type="predicted"/>
<dbReference type="EMBL" id="JAYKXP010000058">
    <property type="protein sequence ID" value="KAK7033994.1"/>
    <property type="molecule type" value="Genomic_DNA"/>
</dbReference>
<dbReference type="AlphaFoldDB" id="A0AAW0C3W3"/>